<reference evidence="2 3" key="1">
    <citation type="submission" date="2013-02" db="EMBL/GenBank/DDBJ databases">
        <title>The Genome Sequence of Enterococcus phoeniculicola BAA-412.</title>
        <authorList>
            <consortium name="The Broad Institute Genome Sequencing Platform"/>
            <consortium name="The Broad Institute Genome Sequencing Center for Infectious Disease"/>
            <person name="Earl A.M."/>
            <person name="Gilmore M.S."/>
            <person name="Lebreton F."/>
            <person name="Walker B."/>
            <person name="Young S.K."/>
            <person name="Zeng Q."/>
            <person name="Gargeya S."/>
            <person name="Fitzgerald M."/>
            <person name="Haas B."/>
            <person name="Abouelleil A."/>
            <person name="Alvarado L."/>
            <person name="Arachchi H.M."/>
            <person name="Berlin A.M."/>
            <person name="Chapman S.B."/>
            <person name="Dewar J."/>
            <person name="Goldberg J."/>
            <person name="Griggs A."/>
            <person name="Gujja S."/>
            <person name="Hansen M."/>
            <person name="Howarth C."/>
            <person name="Imamovic A."/>
            <person name="Larimer J."/>
            <person name="McCowan C."/>
            <person name="Murphy C."/>
            <person name="Neiman D."/>
            <person name="Pearson M."/>
            <person name="Priest M."/>
            <person name="Roberts A."/>
            <person name="Saif S."/>
            <person name="Shea T."/>
            <person name="Sisk P."/>
            <person name="Sykes S."/>
            <person name="Wortman J."/>
            <person name="Nusbaum C."/>
            <person name="Birren B."/>
        </authorList>
    </citation>
    <scope>NUCLEOTIDE SEQUENCE [LARGE SCALE GENOMIC DNA]</scope>
    <source>
        <strain evidence="2 3">ATCC BAA-412</strain>
    </source>
</reference>
<sequence length="94" mass="10283">MIEEIGEDRMITSTRSECVGKRVVKELGIVSGYDDSWRAIRMSVSMTEYIQTAIKDMEKEAKKLGANGILGISFALGDSTKPVVIGTAVLLEDE</sequence>
<dbReference type="InterPro" id="IPR002765">
    <property type="entry name" value="UPF0145_YbjQ-like"/>
</dbReference>
<comment type="similarity">
    <text evidence="1">Belongs to the UPF0145 family.</text>
</comment>
<name>R3TNA3_9ENTE</name>
<evidence type="ECO:0000313" key="2">
    <source>
        <dbReference type="EMBL" id="EOL42508.1"/>
    </source>
</evidence>
<dbReference type="HOGENOM" id="CLU_163919_0_0_9"/>
<dbReference type="Proteomes" id="UP000013785">
    <property type="component" value="Unassembled WGS sequence"/>
</dbReference>
<dbReference type="InterPro" id="IPR035439">
    <property type="entry name" value="UPF0145_dom_sf"/>
</dbReference>
<dbReference type="Pfam" id="PF01906">
    <property type="entry name" value="YbjQ_1"/>
    <property type="match status" value="1"/>
</dbReference>
<dbReference type="SUPFAM" id="SSF117782">
    <property type="entry name" value="YbjQ-like"/>
    <property type="match status" value="1"/>
</dbReference>
<keyword evidence="3" id="KW-1185">Reference proteome</keyword>
<dbReference type="EMBL" id="AJAT01000017">
    <property type="protein sequence ID" value="EOL42508.1"/>
    <property type="molecule type" value="Genomic_DNA"/>
</dbReference>
<dbReference type="eggNOG" id="ENOG5031FGP">
    <property type="taxonomic scope" value="Bacteria"/>
</dbReference>
<accession>R3TNA3</accession>
<dbReference type="Gene3D" id="3.30.110.70">
    <property type="entry name" value="Hypothetical protein apc22750. Chain B"/>
    <property type="match status" value="1"/>
</dbReference>
<evidence type="ECO:0000313" key="3">
    <source>
        <dbReference type="Proteomes" id="UP000013785"/>
    </source>
</evidence>
<dbReference type="PATRIC" id="fig|1158610.3.peg.2845"/>
<proteinExistence type="inferred from homology"/>
<evidence type="ECO:0000256" key="1">
    <source>
        <dbReference type="ARBA" id="ARBA00010751"/>
    </source>
</evidence>
<protein>
    <submittedName>
        <fullName evidence="2">Uncharacterized protein</fullName>
    </submittedName>
</protein>
<dbReference type="AlphaFoldDB" id="R3TNA3"/>
<comment type="caution">
    <text evidence="2">The sequence shown here is derived from an EMBL/GenBank/DDBJ whole genome shotgun (WGS) entry which is preliminary data.</text>
</comment>
<organism evidence="2 3">
    <name type="scientific">Enterococcus phoeniculicola ATCC BAA-412</name>
    <dbReference type="NCBI Taxonomy" id="1158610"/>
    <lineage>
        <taxon>Bacteria</taxon>
        <taxon>Bacillati</taxon>
        <taxon>Bacillota</taxon>
        <taxon>Bacilli</taxon>
        <taxon>Lactobacillales</taxon>
        <taxon>Enterococcaceae</taxon>
        <taxon>Enterococcus</taxon>
    </lineage>
</organism>
<gene>
    <name evidence="2" type="ORF">UC3_02860</name>
</gene>
<dbReference type="RefSeq" id="WP_010769495.1">
    <property type="nucleotide sequence ID" value="NZ_ASWE01000001.1"/>
</dbReference>